<feature type="domain" description="EamA" evidence="6">
    <location>
        <begin position="7"/>
        <end position="134"/>
    </location>
</feature>
<feature type="transmembrane region" description="Helical" evidence="5">
    <location>
        <begin position="64"/>
        <end position="84"/>
    </location>
</feature>
<gene>
    <name evidence="7" type="ORF">FJM67_02230</name>
</gene>
<keyword evidence="4 5" id="KW-0472">Membrane</keyword>
<feature type="transmembrane region" description="Helical" evidence="5">
    <location>
        <begin position="262"/>
        <end position="283"/>
    </location>
</feature>
<reference evidence="7 8" key="1">
    <citation type="submission" date="2019-06" db="EMBL/GenBank/DDBJ databases">
        <title>A novel bacterium of genus Marinomonas, isolated from coastal sand.</title>
        <authorList>
            <person name="Huang H."/>
            <person name="Mo K."/>
            <person name="Hu Y."/>
        </authorList>
    </citation>
    <scope>NUCLEOTIDE SEQUENCE [LARGE SCALE GENOMIC DNA]</scope>
    <source>
        <strain evidence="7 8">HB171799</strain>
    </source>
</reference>
<feature type="transmembrane region" description="Helical" evidence="5">
    <location>
        <begin position="174"/>
        <end position="194"/>
    </location>
</feature>
<protein>
    <submittedName>
        <fullName evidence="7">DMT family transporter</fullName>
    </submittedName>
</protein>
<dbReference type="Proteomes" id="UP000315901">
    <property type="component" value="Unassembled WGS sequence"/>
</dbReference>
<dbReference type="OrthoDB" id="9810556at2"/>
<comment type="caution">
    <text evidence="7">The sequence shown here is derived from an EMBL/GenBank/DDBJ whole genome shotgun (WGS) entry which is preliminary data.</text>
</comment>
<evidence type="ECO:0000256" key="3">
    <source>
        <dbReference type="ARBA" id="ARBA00022989"/>
    </source>
</evidence>
<evidence type="ECO:0000256" key="5">
    <source>
        <dbReference type="SAM" id="Phobius"/>
    </source>
</evidence>
<name>A0A501X4D8_9GAMM</name>
<dbReference type="InterPro" id="IPR037185">
    <property type="entry name" value="EmrE-like"/>
</dbReference>
<evidence type="ECO:0000256" key="4">
    <source>
        <dbReference type="ARBA" id="ARBA00023136"/>
    </source>
</evidence>
<proteinExistence type="predicted"/>
<dbReference type="Pfam" id="PF00892">
    <property type="entry name" value="EamA"/>
    <property type="match status" value="2"/>
</dbReference>
<feature type="transmembrane region" description="Helical" evidence="5">
    <location>
        <begin position="206"/>
        <end position="225"/>
    </location>
</feature>
<feature type="transmembrane region" description="Helical" evidence="5">
    <location>
        <begin position="35"/>
        <end position="52"/>
    </location>
</feature>
<dbReference type="PANTHER" id="PTHR32322">
    <property type="entry name" value="INNER MEMBRANE TRANSPORTER"/>
    <property type="match status" value="1"/>
</dbReference>
<dbReference type="AlphaFoldDB" id="A0A501X4D8"/>
<accession>A0A501X4D8</accession>
<feature type="transmembrane region" description="Helical" evidence="5">
    <location>
        <begin position="237"/>
        <end position="256"/>
    </location>
</feature>
<dbReference type="PANTHER" id="PTHR32322:SF9">
    <property type="entry name" value="AMINO-ACID METABOLITE EFFLUX PUMP-RELATED"/>
    <property type="match status" value="1"/>
</dbReference>
<dbReference type="RefSeq" id="WP_140587045.1">
    <property type="nucleotide sequence ID" value="NZ_VFRR01000002.1"/>
</dbReference>
<evidence type="ECO:0000259" key="6">
    <source>
        <dbReference type="Pfam" id="PF00892"/>
    </source>
</evidence>
<keyword evidence="2 5" id="KW-0812">Transmembrane</keyword>
<evidence type="ECO:0000256" key="2">
    <source>
        <dbReference type="ARBA" id="ARBA00022692"/>
    </source>
</evidence>
<feature type="domain" description="EamA" evidence="6">
    <location>
        <begin position="149"/>
        <end position="276"/>
    </location>
</feature>
<evidence type="ECO:0000256" key="1">
    <source>
        <dbReference type="ARBA" id="ARBA00004141"/>
    </source>
</evidence>
<dbReference type="InterPro" id="IPR000620">
    <property type="entry name" value="EamA_dom"/>
</dbReference>
<dbReference type="InterPro" id="IPR050638">
    <property type="entry name" value="AA-Vitamin_Transporters"/>
</dbReference>
<evidence type="ECO:0000313" key="7">
    <source>
        <dbReference type="EMBL" id="TPE55382.1"/>
    </source>
</evidence>
<evidence type="ECO:0000313" key="8">
    <source>
        <dbReference type="Proteomes" id="UP000315901"/>
    </source>
</evidence>
<dbReference type="GO" id="GO:0016020">
    <property type="term" value="C:membrane"/>
    <property type="evidence" value="ECO:0007669"/>
    <property type="project" value="UniProtKB-SubCell"/>
</dbReference>
<keyword evidence="8" id="KW-1185">Reference proteome</keyword>
<dbReference type="SUPFAM" id="SSF103481">
    <property type="entry name" value="Multidrug resistance efflux transporter EmrE"/>
    <property type="match status" value="2"/>
</dbReference>
<sequence>MASVVRLLILAALWGGSFLFMRVAANPLGPGVLIEARVGLAAVTLLLLALYLKKAIQFWQYKRHFLILGVFNTALPFVLIAYAAQTLNASTLSILNSTAPIWGALIGAVWTRTPLTRSVLLGLALGVLGVTVLVGKEANLVGTDAILPMIASVSAAFCYGISTNYTKVAPKLEAFNNAHGSMWAATLLMLPLAFLIPVREAVTTEVAVSVLALGVLSTGVAYLIFFRLVTDIGPSPTLSVTFLIPAFGIFWGYLFLDEPVGWNTLIGTILVVLGTVKVTGFSFKKTVAAVQQSE</sequence>
<organism evidence="7 8">
    <name type="scientific">Maribrevibacterium harenarium</name>
    <dbReference type="NCBI Taxonomy" id="2589817"/>
    <lineage>
        <taxon>Bacteria</taxon>
        <taxon>Pseudomonadati</taxon>
        <taxon>Pseudomonadota</taxon>
        <taxon>Gammaproteobacteria</taxon>
        <taxon>Oceanospirillales</taxon>
        <taxon>Oceanospirillaceae</taxon>
        <taxon>Maribrevibacterium</taxon>
    </lineage>
</organism>
<dbReference type="EMBL" id="VFRR01000002">
    <property type="protein sequence ID" value="TPE55382.1"/>
    <property type="molecule type" value="Genomic_DNA"/>
</dbReference>
<feature type="transmembrane region" description="Helical" evidence="5">
    <location>
        <begin position="90"/>
        <end position="111"/>
    </location>
</feature>
<feature type="transmembrane region" description="Helical" evidence="5">
    <location>
        <begin position="118"/>
        <end position="135"/>
    </location>
</feature>
<comment type="subcellular location">
    <subcellularLocation>
        <location evidence="1">Membrane</location>
        <topology evidence="1">Multi-pass membrane protein</topology>
    </subcellularLocation>
</comment>
<keyword evidence="3 5" id="KW-1133">Transmembrane helix</keyword>
<feature type="transmembrane region" description="Helical" evidence="5">
    <location>
        <begin position="141"/>
        <end position="162"/>
    </location>
</feature>